<feature type="region of interest" description="Disordered" evidence="1">
    <location>
        <begin position="347"/>
        <end position="374"/>
    </location>
</feature>
<comment type="caution">
    <text evidence="2">The sequence shown here is derived from an EMBL/GenBank/DDBJ whole genome shotgun (WGS) entry which is preliminary data.</text>
</comment>
<dbReference type="OrthoDB" id="3440338at2759"/>
<evidence type="ECO:0000256" key="1">
    <source>
        <dbReference type="SAM" id="MobiDB-lite"/>
    </source>
</evidence>
<feature type="compositionally biased region" description="Basic and acidic residues" evidence="1">
    <location>
        <begin position="347"/>
        <end position="361"/>
    </location>
</feature>
<protein>
    <submittedName>
        <fullName evidence="2">Uncharacterized protein</fullName>
    </submittedName>
</protein>
<proteinExistence type="predicted"/>
<gene>
    <name evidence="2" type="ORF">EK21DRAFT_97674</name>
</gene>
<reference evidence="2" key="1">
    <citation type="journal article" date="2020" name="Stud. Mycol.">
        <title>101 Dothideomycetes genomes: a test case for predicting lifestyles and emergence of pathogens.</title>
        <authorList>
            <person name="Haridas S."/>
            <person name="Albert R."/>
            <person name="Binder M."/>
            <person name="Bloem J."/>
            <person name="Labutti K."/>
            <person name="Salamov A."/>
            <person name="Andreopoulos B."/>
            <person name="Baker S."/>
            <person name="Barry K."/>
            <person name="Bills G."/>
            <person name="Bluhm B."/>
            <person name="Cannon C."/>
            <person name="Castanera R."/>
            <person name="Culley D."/>
            <person name="Daum C."/>
            <person name="Ezra D."/>
            <person name="Gonzalez J."/>
            <person name="Henrissat B."/>
            <person name="Kuo A."/>
            <person name="Liang C."/>
            <person name="Lipzen A."/>
            <person name="Lutzoni F."/>
            <person name="Magnuson J."/>
            <person name="Mondo S."/>
            <person name="Nolan M."/>
            <person name="Ohm R."/>
            <person name="Pangilinan J."/>
            <person name="Park H.-J."/>
            <person name="Ramirez L."/>
            <person name="Alfaro M."/>
            <person name="Sun H."/>
            <person name="Tritt A."/>
            <person name="Yoshinaga Y."/>
            <person name="Zwiers L.-H."/>
            <person name="Turgeon B."/>
            <person name="Goodwin S."/>
            <person name="Spatafora J."/>
            <person name="Crous P."/>
            <person name="Grigoriev I."/>
        </authorList>
    </citation>
    <scope>NUCLEOTIDE SEQUENCE</scope>
    <source>
        <strain evidence="2">CBS 110217</strain>
    </source>
</reference>
<organism evidence="2 3">
    <name type="scientific">Setomelanomma holmii</name>
    <dbReference type="NCBI Taxonomy" id="210430"/>
    <lineage>
        <taxon>Eukaryota</taxon>
        <taxon>Fungi</taxon>
        <taxon>Dikarya</taxon>
        <taxon>Ascomycota</taxon>
        <taxon>Pezizomycotina</taxon>
        <taxon>Dothideomycetes</taxon>
        <taxon>Pleosporomycetidae</taxon>
        <taxon>Pleosporales</taxon>
        <taxon>Pleosporineae</taxon>
        <taxon>Phaeosphaeriaceae</taxon>
        <taxon>Setomelanomma</taxon>
    </lineage>
</organism>
<sequence length="374" mass="43032">MSAIFYRYATFCAFRNSFPNTADATFRYNKETLTARRQRWSRRLRQQDYESVISEVLDEELPKYANSSIIDPTDRISHMHECALILASAPLVFAAAVDGTLAARLSRDGDLQNEYATIQARAHVQPSIYIHLLTDDNGLAPTPNQYLLIRDVLLDYLAQDQASTHAWHLDNITHPPTSQAASAQGHRKYLHTNNRSATRVHTLRRFCDGVQARVSTTSMSLWDIPFQFPPGECGYSIKSHDRLARHRARHSSNYVMNLVEDICTYLHRTGQFQQHFRMQQYIIYLIFRPFQAAIAEIFCSGLLQVYVENGGGFNAYRAGLSVATARRVSMDEWDAHEAWVRRQSPVDENMRSQQRRAEQWTRETATTRVGKRLE</sequence>
<dbReference type="EMBL" id="ML978162">
    <property type="protein sequence ID" value="KAF2034224.1"/>
    <property type="molecule type" value="Genomic_DNA"/>
</dbReference>
<evidence type="ECO:0000313" key="2">
    <source>
        <dbReference type="EMBL" id="KAF2034224.1"/>
    </source>
</evidence>
<name>A0A9P4HIJ6_9PLEO</name>
<accession>A0A9P4HIJ6</accession>
<evidence type="ECO:0000313" key="3">
    <source>
        <dbReference type="Proteomes" id="UP000799777"/>
    </source>
</evidence>
<dbReference type="AlphaFoldDB" id="A0A9P4HIJ6"/>
<keyword evidence="3" id="KW-1185">Reference proteome</keyword>
<dbReference type="Proteomes" id="UP000799777">
    <property type="component" value="Unassembled WGS sequence"/>
</dbReference>